<dbReference type="GO" id="GO:0042802">
    <property type="term" value="F:identical protein binding"/>
    <property type="evidence" value="ECO:0007669"/>
    <property type="project" value="TreeGrafter"/>
</dbReference>
<dbReference type="GO" id="GO:0005739">
    <property type="term" value="C:mitochondrion"/>
    <property type="evidence" value="ECO:0007669"/>
    <property type="project" value="UniProtKB-SubCell"/>
</dbReference>
<dbReference type="UniPathway" id="UPA00068">
    <property type="reaction ID" value="UER00109"/>
</dbReference>
<evidence type="ECO:0000256" key="3">
    <source>
        <dbReference type="ARBA" id="ARBA00005024"/>
    </source>
</evidence>
<dbReference type="SUPFAM" id="SSF53383">
    <property type="entry name" value="PLP-dependent transferases"/>
    <property type="match status" value="1"/>
</dbReference>
<dbReference type="InterPro" id="IPR049704">
    <property type="entry name" value="Aminotrans_3_PPA_site"/>
</dbReference>
<evidence type="ECO:0000256" key="12">
    <source>
        <dbReference type="ARBA" id="ARBA00023128"/>
    </source>
</evidence>
<comment type="cofactor">
    <cofactor evidence="1">
        <name>pyridoxal 5'-phosphate</name>
        <dbReference type="ChEBI" id="CHEBI:597326"/>
    </cofactor>
</comment>
<keyword evidence="12" id="KW-0496">Mitochondrion</keyword>
<dbReference type="PANTHER" id="PTHR11986:SF116">
    <property type="entry name" value="ACETYLORNITHINE TRANSAMINASE"/>
    <property type="match status" value="1"/>
</dbReference>
<dbReference type="InterPro" id="IPR015422">
    <property type="entry name" value="PyrdxlP-dep_Trfase_small"/>
</dbReference>
<name>A0A6J1DFD7_MOMCH</name>
<dbReference type="EC" id="2.6.1.11" evidence="5"/>
<dbReference type="NCBIfam" id="NF002325">
    <property type="entry name" value="PRK01278.1"/>
    <property type="match status" value="1"/>
</dbReference>
<comment type="subcellular location">
    <subcellularLocation>
        <location evidence="2">Mitochondrion</location>
    </subcellularLocation>
</comment>
<keyword evidence="7 17" id="KW-0032">Aminotransferase</keyword>
<dbReference type="Gene3D" id="3.90.1150.10">
    <property type="entry name" value="Aspartate Aminotransferase, domain 1"/>
    <property type="match status" value="1"/>
</dbReference>
<dbReference type="InterPro" id="IPR004636">
    <property type="entry name" value="AcOrn/SuccOrn_fam"/>
</dbReference>
<evidence type="ECO:0000313" key="16">
    <source>
        <dbReference type="Proteomes" id="UP000504603"/>
    </source>
</evidence>
<evidence type="ECO:0000256" key="9">
    <source>
        <dbReference type="ARBA" id="ARBA00022679"/>
    </source>
</evidence>
<protein>
    <recommendedName>
        <fullName evidence="5">acetylornithine transaminase</fullName>
        <ecNumber evidence="5">2.6.1.11</ecNumber>
    </recommendedName>
    <alternativeName>
        <fullName evidence="14">Acetylornithine transaminase</fullName>
    </alternativeName>
</protein>
<dbReference type="PROSITE" id="PS00600">
    <property type="entry name" value="AA_TRANSFER_CLASS_3"/>
    <property type="match status" value="1"/>
</dbReference>
<dbReference type="RefSeq" id="XP_022152142.1">
    <property type="nucleotide sequence ID" value="XM_022296450.1"/>
</dbReference>
<dbReference type="KEGG" id="mcha:111019928"/>
<dbReference type="InterPro" id="IPR015421">
    <property type="entry name" value="PyrdxlP-dep_Trfase_major"/>
</dbReference>
<comment type="catalytic activity">
    <reaction evidence="13">
        <text>N(2)-acetyl-L-ornithine + 2-oxoglutarate = N-acetyl-L-glutamate 5-semialdehyde + L-glutamate</text>
        <dbReference type="Rhea" id="RHEA:18049"/>
        <dbReference type="ChEBI" id="CHEBI:16810"/>
        <dbReference type="ChEBI" id="CHEBI:29123"/>
        <dbReference type="ChEBI" id="CHEBI:29985"/>
        <dbReference type="ChEBI" id="CHEBI:57805"/>
        <dbReference type="EC" id="2.6.1.11"/>
    </reaction>
</comment>
<dbReference type="GO" id="GO:0009570">
    <property type="term" value="C:chloroplast stroma"/>
    <property type="evidence" value="ECO:0007669"/>
    <property type="project" value="TreeGrafter"/>
</dbReference>
<dbReference type="InterPro" id="IPR050103">
    <property type="entry name" value="Class-III_PLP-dep_AT"/>
</dbReference>
<evidence type="ECO:0000256" key="15">
    <source>
        <dbReference type="RuleBase" id="RU003560"/>
    </source>
</evidence>
<evidence type="ECO:0000256" key="2">
    <source>
        <dbReference type="ARBA" id="ARBA00004173"/>
    </source>
</evidence>
<dbReference type="Pfam" id="PF00202">
    <property type="entry name" value="Aminotran_3"/>
    <property type="match status" value="1"/>
</dbReference>
<proteinExistence type="inferred from homology"/>
<evidence type="ECO:0000256" key="7">
    <source>
        <dbReference type="ARBA" id="ARBA00022576"/>
    </source>
</evidence>
<sequence length="454" mass="48707">MASLQSFIGCSCSSHPGSVLFRAPINGWRVRACLGVEVQGPSSTKHRKGEIGLSSEEVIDLDRKVLVGTYARAPVVLSSGKGCKLYDLEGREYLDMAAGIAVNSLGHGDPDWLRAVIEQANTVSHVSNIFYSIPQVELAKRLVAKSFADRVFFTNSGTEANEAAIKFSRKFQRFSHPDAKQPPVEFIAFSNCFHGRTMGALALTSKEHYRAPFEPVMPGVTFLPYGDIEAARNLILQGKIAAVFVEPLQGEGGIHSATKEFLLSLRSACDEAGSLLVFDEVQCGLGRTGHLWAHETYGLFPDIMTLAKPLAGGLPIGAVLVTERIAAAINYGDHGSTFAGSPLVCNAAIAVLDKISDPGFLLSVSHKGEYMKNLLRKKLGRNSHVKEVRGQGLILGIELDVPAGPLVDACRNCGLLILTAGKGNVVRLVPPLIITEQELEHAANVLLDCISVLG</sequence>
<evidence type="ECO:0000256" key="11">
    <source>
        <dbReference type="ARBA" id="ARBA00022946"/>
    </source>
</evidence>
<dbReference type="Gene3D" id="3.40.640.10">
    <property type="entry name" value="Type I PLP-dependent aspartate aminotransferase-like (Major domain)"/>
    <property type="match status" value="1"/>
</dbReference>
<accession>A0A6J1DFD7</accession>
<dbReference type="HAMAP" id="MF_01107">
    <property type="entry name" value="ArgD_aminotrans_3"/>
    <property type="match status" value="1"/>
</dbReference>
<evidence type="ECO:0000256" key="6">
    <source>
        <dbReference type="ARBA" id="ARBA00022571"/>
    </source>
</evidence>
<dbReference type="OrthoDB" id="5419315at2759"/>
<dbReference type="FunFam" id="3.40.640.10:FF:000280">
    <property type="entry name" value="Acetylornithine aminotransferase, mitochondrial"/>
    <property type="match status" value="1"/>
</dbReference>
<keyword evidence="10 15" id="KW-0663">Pyridoxal phosphate</keyword>
<keyword evidence="6" id="KW-0055">Arginine biosynthesis</keyword>
<comment type="pathway">
    <text evidence="3">Amino-acid biosynthesis; L-arginine biosynthesis; N(2)-acetyl-L-ornithine from L-glutamate: step 4/4.</text>
</comment>
<organism evidence="16 17">
    <name type="scientific">Momordica charantia</name>
    <name type="common">Bitter gourd</name>
    <name type="synonym">Balsam pear</name>
    <dbReference type="NCBI Taxonomy" id="3673"/>
    <lineage>
        <taxon>Eukaryota</taxon>
        <taxon>Viridiplantae</taxon>
        <taxon>Streptophyta</taxon>
        <taxon>Embryophyta</taxon>
        <taxon>Tracheophyta</taxon>
        <taxon>Spermatophyta</taxon>
        <taxon>Magnoliopsida</taxon>
        <taxon>eudicotyledons</taxon>
        <taxon>Gunneridae</taxon>
        <taxon>Pentapetalae</taxon>
        <taxon>rosids</taxon>
        <taxon>fabids</taxon>
        <taxon>Cucurbitales</taxon>
        <taxon>Cucurbitaceae</taxon>
        <taxon>Momordiceae</taxon>
        <taxon>Momordica</taxon>
    </lineage>
</organism>
<evidence type="ECO:0000256" key="8">
    <source>
        <dbReference type="ARBA" id="ARBA00022605"/>
    </source>
</evidence>
<dbReference type="InterPro" id="IPR015424">
    <property type="entry name" value="PyrdxlP-dep_Trfase"/>
</dbReference>
<dbReference type="InterPro" id="IPR005814">
    <property type="entry name" value="Aminotrans_3"/>
</dbReference>
<dbReference type="GO" id="GO:0006526">
    <property type="term" value="P:L-arginine biosynthetic process"/>
    <property type="evidence" value="ECO:0007669"/>
    <property type="project" value="UniProtKB-UniPathway"/>
</dbReference>
<dbReference type="GO" id="GO:0003992">
    <property type="term" value="F:N2-acetyl-L-ornithine:2-oxoglutarate 5-aminotransferase activity"/>
    <property type="evidence" value="ECO:0007669"/>
    <property type="project" value="UniProtKB-EC"/>
</dbReference>
<evidence type="ECO:0000256" key="4">
    <source>
        <dbReference type="ARBA" id="ARBA00008954"/>
    </source>
</evidence>
<dbReference type="NCBIfam" id="TIGR00707">
    <property type="entry name" value="argD"/>
    <property type="match status" value="1"/>
</dbReference>
<keyword evidence="8" id="KW-0028">Amino-acid biosynthesis</keyword>
<reference evidence="17" key="1">
    <citation type="submission" date="2025-08" db="UniProtKB">
        <authorList>
            <consortium name="RefSeq"/>
        </authorList>
    </citation>
    <scope>IDENTIFICATION</scope>
    <source>
        <strain evidence="17">OHB3-1</strain>
    </source>
</reference>
<dbReference type="Proteomes" id="UP000504603">
    <property type="component" value="Unplaced"/>
</dbReference>
<dbReference type="PIRSF" id="PIRSF000521">
    <property type="entry name" value="Transaminase_4ab_Lys_Orn"/>
    <property type="match status" value="1"/>
</dbReference>
<evidence type="ECO:0000256" key="5">
    <source>
        <dbReference type="ARBA" id="ARBA00012919"/>
    </source>
</evidence>
<dbReference type="CDD" id="cd00610">
    <property type="entry name" value="OAT_like"/>
    <property type="match status" value="1"/>
</dbReference>
<dbReference type="GO" id="GO:0030170">
    <property type="term" value="F:pyridoxal phosphate binding"/>
    <property type="evidence" value="ECO:0007669"/>
    <property type="project" value="InterPro"/>
</dbReference>
<gene>
    <name evidence="17" type="primary">LOC111019928</name>
</gene>
<keyword evidence="9" id="KW-0808">Transferase</keyword>
<dbReference type="AlphaFoldDB" id="A0A6J1DFD7"/>
<keyword evidence="11" id="KW-0809">Transit peptide</keyword>
<evidence type="ECO:0000313" key="17">
    <source>
        <dbReference type="RefSeq" id="XP_022152142.1"/>
    </source>
</evidence>
<evidence type="ECO:0000256" key="1">
    <source>
        <dbReference type="ARBA" id="ARBA00001933"/>
    </source>
</evidence>
<evidence type="ECO:0000256" key="14">
    <source>
        <dbReference type="ARBA" id="ARBA00078458"/>
    </source>
</evidence>
<dbReference type="GeneID" id="111019928"/>
<comment type="similarity">
    <text evidence="4 15">Belongs to the class-III pyridoxal-phosphate-dependent aminotransferase family.</text>
</comment>
<dbReference type="PANTHER" id="PTHR11986">
    <property type="entry name" value="AMINOTRANSFERASE CLASS III"/>
    <property type="match status" value="1"/>
</dbReference>
<keyword evidence="16" id="KW-1185">Reference proteome</keyword>
<evidence type="ECO:0000256" key="13">
    <source>
        <dbReference type="ARBA" id="ARBA00050813"/>
    </source>
</evidence>
<evidence type="ECO:0000256" key="10">
    <source>
        <dbReference type="ARBA" id="ARBA00022898"/>
    </source>
</evidence>